<dbReference type="InterPro" id="IPR046357">
    <property type="entry name" value="PPIase_dom_sf"/>
</dbReference>
<dbReference type="Proteomes" id="UP000244571">
    <property type="component" value="Chromosome"/>
</dbReference>
<organism evidence="9 10">
    <name type="scientific">Orrella marina</name>
    <dbReference type="NCBI Taxonomy" id="2163011"/>
    <lineage>
        <taxon>Bacteria</taxon>
        <taxon>Pseudomonadati</taxon>
        <taxon>Pseudomonadota</taxon>
        <taxon>Betaproteobacteria</taxon>
        <taxon>Burkholderiales</taxon>
        <taxon>Alcaligenaceae</taxon>
        <taxon>Orrella</taxon>
    </lineage>
</organism>
<keyword evidence="4 6" id="KW-0697">Rotamase</keyword>
<dbReference type="EC" id="5.2.1.8" evidence="3"/>
<dbReference type="Pfam" id="PF13616">
    <property type="entry name" value="Rotamase_3"/>
    <property type="match status" value="1"/>
</dbReference>
<accession>A0A2R4XND6</accession>
<dbReference type="SUPFAM" id="SSF54534">
    <property type="entry name" value="FKBP-like"/>
    <property type="match status" value="1"/>
</dbReference>
<evidence type="ECO:0000313" key="10">
    <source>
        <dbReference type="Proteomes" id="UP000244571"/>
    </source>
</evidence>
<dbReference type="InterPro" id="IPR000297">
    <property type="entry name" value="PPIase_PpiC"/>
</dbReference>
<dbReference type="PROSITE" id="PS01096">
    <property type="entry name" value="PPIC_PPIASE_1"/>
    <property type="match status" value="1"/>
</dbReference>
<dbReference type="PROSITE" id="PS50198">
    <property type="entry name" value="PPIC_PPIASE_2"/>
    <property type="match status" value="1"/>
</dbReference>
<evidence type="ECO:0000256" key="6">
    <source>
        <dbReference type="PROSITE-ProRule" id="PRU00278"/>
    </source>
</evidence>
<feature type="compositionally biased region" description="Polar residues" evidence="7">
    <location>
        <begin position="1"/>
        <end position="13"/>
    </location>
</feature>
<feature type="region of interest" description="Disordered" evidence="7">
    <location>
        <begin position="1"/>
        <end position="20"/>
    </location>
</feature>
<dbReference type="KEGG" id="boz:DBV39_17395"/>
<dbReference type="EMBL" id="CP028901">
    <property type="protein sequence ID" value="AWB35219.1"/>
    <property type="molecule type" value="Genomic_DNA"/>
</dbReference>
<evidence type="ECO:0000259" key="8">
    <source>
        <dbReference type="PROSITE" id="PS50198"/>
    </source>
</evidence>
<proteinExistence type="inferred from homology"/>
<dbReference type="PANTHER" id="PTHR47245:SF2">
    <property type="entry name" value="PEPTIDYL-PROLYL CIS-TRANS ISOMERASE HP_0175-RELATED"/>
    <property type="match status" value="1"/>
</dbReference>
<feature type="domain" description="PpiC" evidence="8">
    <location>
        <begin position="95"/>
        <end position="202"/>
    </location>
</feature>
<evidence type="ECO:0000256" key="1">
    <source>
        <dbReference type="ARBA" id="ARBA00000971"/>
    </source>
</evidence>
<keyword evidence="10" id="KW-1185">Reference proteome</keyword>
<evidence type="ECO:0000256" key="2">
    <source>
        <dbReference type="ARBA" id="ARBA00007656"/>
    </source>
</evidence>
<dbReference type="RefSeq" id="WP_108622629.1">
    <property type="nucleotide sequence ID" value="NZ_CP028901.1"/>
</dbReference>
<sequence>MTTSMPSINNTQLAHPDEAVSADSLRERAYTELLRQRAVALGLLQDHGMSAFQFPDSQTQDIIEQMLEREVSTPEPDPQEQQRHYAANRHRYVIDQSLHARHILFAVTPGVNVQALANKAEGVLLSLTARDAAPDGFARAAAEYSNCPSSQQGGDLGWITPQECAPELAQAFFWDSAGMMPPGLHPRLVHSRFGLHIVEVLASNQGRQLTFEEVQERVAMTLQVQSRSTALRQYMMILAGEADVRGVEIEGADSPLVQG</sequence>
<dbReference type="AlphaFoldDB" id="A0A2R4XND6"/>
<keyword evidence="5 6" id="KW-0413">Isomerase</keyword>
<evidence type="ECO:0000313" key="9">
    <source>
        <dbReference type="EMBL" id="AWB35219.1"/>
    </source>
</evidence>
<comment type="similarity">
    <text evidence="2">Belongs to the PpiC/parvulin rotamase family.</text>
</comment>
<dbReference type="Gene3D" id="3.10.50.40">
    <property type="match status" value="1"/>
</dbReference>
<evidence type="ECO:0000256" key="5">
    <source>
        <dbReference type="ARBA" id="ARBA00023235"/>
    </source>
</evidence>
<reference evidence="9 10" key="1">
    <citation type="submission" date="2018-04" db="EMBL/GenBank/DDBJ databases">
        <title>Bordetella sp. HZ20 isolated from seawater.</title>
        <authorList>
            <person name="Sun C."/>
        </authorList>
    </citation>
    <scope>NUCLEOTIDE SEQUENCE [LARGE SCALE GENOMIC DNA]</scope>
    <source>
        <strain evidence="9 10">HZ20</strain>
    </source>
</reference>
<evidence type="ECO:0000256" key="7">
    <source>
        <dbReference type="SAM" id="MobiDB-lite"/>
    </source>
</evidence>
<dbReference type="GO" id="GO:0003755">
    <property type="term" value="F:peptidyl-prolyl cis-trans isomerase activity"/>
    <property type="evidence" value="ECO:0007669"/>
    <property type="project" value="UniProtKB-KW"/>
</dbReference>
<protein>
    <recommendedName>
        <fullName evidence="3">peptidylprolyl isomerase</fullName>
        <ecNumber evidence="3">5.2.1.8</ecNumber>
    </recommendedName>
</protein>
<name>A0A2R4XND6_9BURK</name>
<dbReference type="PANTHER" id="PTHR47245">
    <property type="entry name" value="PEPTIDYLPROLYL ISOMERASE"/>
    <property type="match status" value="1"/>
</dbReference>
<evidence type="ECO:0000256" key="4">
    <source>
        <dbReference type="ARBA" id="ARBA00023110"/>
    </source>
</evidence>
<gene>
    <name evidence="9" type="ORF">DBV39_17395</name>
</gene>
<dbReference type="InterPro" id="IPR023058">
    <property type="entry name" value="PPIase_PpiC_CS"/>
</dbReference>
<dbReference type="OrthoDB" id="9769613at2"/>
<evidence type="ECO:0000256" key="3">
    <source>
        <dbReference type="ARBA" id="ARBA00013194"/>
    </source>
</evidence>
<dbReference type="InterPro" id="IPR050245">
    <property type="entry name" value="PrsA_foldase"/>
</dbReference>
<comment type="catalytic activity">
    <reaction evidence="1">
        <text>[protein]-peptidylproline (omega=180) = [protein]-peptidylproline (omega=0)</text>
        <dbReference type="Rhea" id="RHEA:16237"/>
        <dbReference type="Rhea" id="RHEA-COMP:10747"/>
        <dbReference type="Rhea" id="RHEA-COMP:10748"/>
        <dbReference type="ChEBI" id="CHEBI:83833"/>
        <dbReference type="ChEBI" id="CHEBI:83834"/>
        <dbReference type="EC" id="5.2.1.8"/>
    </reaction>
</comment>